<dbReference type="HOGENOM" id="CLU_683116_0_0_5"/>
<feature type="transmembrane region" description="Helical" evidence="1">
    <location>
        <begin position="183"/>
        <end position="205"/>
    </location>
</feature>
<sequence>MQQRGASVIDQNNPSIGRFDKSFLVHMIRDFFIVLVIVTVVEFSLKAALVFYSYYVDGVEQAQLVAEDLADNVRSIMRNEGGPVAARTMYPILEENWSDLGYVIAIEPAPVTVESIEEGFGFTPKGIPAENWPEGRFQVHQIEITAEDFCLACHTQASVGDVLGTVTVRNYLYRDFSIWFKDVQLTAILSAGKIVLHSLLLFLILRARLEPLMELRSVISNLARAYGRLDHRAEIRTSDEFGVLARDLNLFLDRITGIVSELDLVLAKVVKANDDIISVQGSLRDTVDDVVSGIRRLERDAMLSAKREPRLSNEWFDAVKGSINELDTALDGAQDATVATDLLKALRQVVANAEGQTATSEKIYTNLADLGDKSETLKSSTLEMTRLEERLKSIIETCGGLVRRLKPDGK</sequence>
<keyword evidence="1" id="KW-0472">Membrane</keyword>
<feature type="domain" description="HAMP" evidence="2">
    <location>
        <begin position="206"/>
        <end position="260"/>
    </location>
</feature>
<dbReference type="KEGG" id="rli:RLO149_c000250"/>
<dbReference type="eggNOG" id="COG0840">
    <property type="taxonomic scope" value="Bacteria"/>
</dbReference>
<reference evidence="3 4" key="1">
    <citation type="journal article" date="2011" name="BMC Genomics">
        <title>Comparative genome analysis and genome-guided physiological analysis of Roseobacter litoralis.</title>
        <authorList>
            <person name="Kalhoefer D."/>
            <person name="Thole S."/>
            <person name="Voget S."/>
            <person name="Lehmann R."/>
            <person name="Liesegang H."/>
            <person name="Wollher A."/>
            <person name="Daniel R."/>
            <person name="Simon M."/>
            <person name="Brinkhoff T."/>
        </authorList>
    </citation>
    <scope>NUCLEOTIDE SEQUENCE [LARGE SCALE GENOMIC DNA]</scope>
    <source>
        <strain evidence="4">ATCC 49566 / DSM 6996 / JCM 21268 / NBRC 15278 / OCh 149</strain>
    </source>
</reference>
<organism evidence="3 4">
    <name type="scientific">Roseobacter litoralis (strain ATCC 49566 / DSM 6996 / JCM 21268 / NBRC 15278 / OCh 149)</name>
    <dbReference type="NCBI Taxonomy" id="391595"/>
    <lineage>
        <taxon>Bacteria</taxon>
        <taxon>Pseudomonadati</taxon>
        <taxon>Pseudomonadota</taxon>
        <taxon>Alphaproteobacteria</taxon>
        <taxon>Rhodobacterales</taxon>
        <taxon>Roseobacteraceae</taxon>
        <taxon>Roseobacter</taxon>
    </lineage>
</organism>
<proteinExistence type="predicted"/>
<dbReference type="PROSITE" id="PS50885">
    <property type="entry name" value="HAMP"/>
    <property type="match status" value="1"/>
</dbReference>
<dbReference type="SMART" id="SM00304">
    <property type="entry name" value="HAMP"/>
    <property type="match status" value="1"/>
</dbReference>
<dbReference type="Gene3D" id="6.10.340.10">
    <property type="match status" value="1"/>
</dbReference>
<feature type="transmembrane region" description="Helical" evidence="1">
    <location>
        <begin position="31"/>
        <end position="55"/>
    </location>
</feature>
<evidence type="ECO:0000259" key="2">
    <source>
        <dbReference type="PROSITE" id="PS50885"/>
    </source>
</evidence>
<dbReference type="Proteomes" id="UP000001353">
    <property type="component" value="Chromosome"/>
</dbReference>
<dbReference type="CDD" id="cd06225">
    <property type="entry name" value="HAMP"/>
    <property type="match status" value="1"/>
</dbReference>
<dbReference type="STRING" id="391595.RLO149_c000250"/>
<dbReference type="EMBL" id="CP002623">
    <property type="protein sequence ID" value="AEI92059.1"/>
    <property type="molecule type" value="Genomic_DNA"/>
</dbReference>
<evidence type="ECO:0000313" key="3">
    <source>
        <dbReference type="EMBL" id="AEI92059.1"/>
    </source>
</evidence>
<evidence type="ECO:0000256" key="1">
    <source>
        <dbReference type="SAM" id="Phobius"/>
    </source>
</evidence>
<dbReference type="InterPro" id="IPR003660">
    <property type="entry name" value="HAMP_dom"/>
</dbReference>
<keyword evidence="4" id="KW-1185">Reference proteome</keyword>
<accession>F7ZDU0</accession>
<evidence type="ECO:0000313" key="4">
    <source>
        <dbReference type="Proteomes" id="UP000001353"/>
    </source>
</evidence>
<protein>
    <recommendedName>
        <fullName evidence="2">HAMP domain-containing protein</fullName>
    </recommendedName>
</protein>
<name>F7ZDU0_ROSLO</name>
<dbReference type="GO" id="GO:0007165">
    <property type="term" value="P:signal transduction"/>
    <property type="evidence" value="ECO:0007669"/>
    <property type="project" value="InterPro"/>
</dbReference>
<dbReference type="AlphaFoldDB" id="F7ZDU0"/>
<keyword evidence="1" id="KW-1133">Transmembrane helix</keyword>
<gene>
    <name evidence="3" type="ordered locus">RLO149_c000250</name>
</gene>
<keyword evidence="1" id="KW-0812">Transmembrane</keyword>
<dbReference type="SUPFAM" id="SSF58104">
    <property type="entry name" value="Methyl-accepting chemotaxis protein (MCP) signaling domain"/>
    <property type="match status" value="1"/>
</dbReference>
<dbReference type="Pfam" id="PF00672">
    <property type="entry name" value="HAMP"/>
    <property type="match status" value="1"/>
</dbReference>
<dbReference type="GO" id="GO:0016020">
    <property type="term" value="C:membrane"/>
    <property type="evidence" value="ECO:0007669"/>
    <property type="project" value="InterPro"/>
</dbReference>